<evidence type="ECO:0000256" key="3">
    <source>
        <dbReference type="ARBA" id="ARBA00022679"/>
    </source>
</evidence>
<sequence length="76" mass="8366">MDTGIGIESDKLDQMFEPFVQEEATTTREYGGSGLGLTIVKSLVDMLEGDVQVRSQKGLGTTFVITMPVKDRERVL</sequence>
<comment type="catalytic activity">
    <reaction evidence="1">
        <text>ATP + protein L-histidine = ADP + protein N-phospho-L-histidine.</text>
        <dbReference type="EC" id="2.7.13.3"/>
    </reaction>
</comment>
<dbReference type="InterPro" id="IPR005467">
    <property type="entry name" value="His_kinase_dom"/>
</dbReference>
<gene>
    <name evidence="6" type="ORF">HKB16_18030</name>
</gene>
<feature type="non-terminal residue" evidence="6">
    <location>
        <position position="76"/>
    </location>
</feature>
<dbReference type="SUPFAM" id="SSF55874">
    <property type="entry name" value="ATPase domain of HSP90 chaperone/DNA topoisomerase II/histidine kinase"/>
    <property type="match status" value="1"/>
</dbReference>
<evidence type="ECO:0000256" key="2">
    <source>
        <dbReference type="ARBA" id="ARBA00012438"/>
    </source>
</evidence>
<keyword evidence="3" id="KW-0808">Transferase</keyword>
<keyword evidence="4" id="KW-0418">Kinase</keyword>
<dbReference type="Proteomes" id="UP000518904">
    <property type="component" value="Unassembled WGS sequence"/>
</dbReference>
<protein>
    <recommendedName>
        <fullName evidence="2">histidine kinase</fullName>
        <ecNumber evidence="2">2.7.13.3</ecNumber>
    </recommendedName>
</protein>
<dbReference type="GO" id="GO:0004673">
    <property type="term" value="F:protein histidine kinase activity"/>
    <property type="evidence" value="ECO:0007669"/>
    <property type="project" value="UniProtKB-EC"/>
</dbReference>
<dbReference type="PROSITE" id="PS50109">
    <property type="entry name" value="HIS_KIN"/>
    <property type="match status" value="1"/>
</dbReference>
<evidence type="ECO:0000259" key="5">
    <source>
        <dbReference type="PROSITE" id="PS50109"/>
    </source>
</evidence>
<evidence type="ECO:0000256" key="1">
    <source>
        <dbReference type="ARBA" id="ARBA00000085"/>
    </source>
</evidence>
<evidence type="ECO:0000313" key="6">
    <source>
        <dbReference type="EMBL" id="NMU84763.1"/>
    </source>
</evidence>
<reference evidence="6 7" key="1">
    <citation type="submission" date="2020-04" db="EMBL/GenBank/DDBJ databases">
        <title>Whole-genome sequencing of Vibrio spp. from China reveals different genetic environments of blaCTX-M-14 among diverse lineages.</title>
        <authorList>
            <person name="Zheng Z."/>
            <person name="Ye L."/>
            <person name="Chen S."/>
        </authorList>
    </citation>
    <scope>NUCLEOTIDE SEQUENCE [LARGE SCALE GENOMIC DNA]</scope>
    <source>
        <strain evidence="6 7">Vb0551</strain>
    </source>
</reference>
<evidence type="ECO:0000313" key="7">
    <source>
        <dbReference type="Proteomes" id="UP000518904"/>
    </source>
</evidence>
<dbReference type="PRINTS" id="PR00344">
    <property type="entry name" value="BCTRLSENSOR"/>
</dbReference>
<dbReference type="InterPro" id="IPR003594">
    <property type="entry name" value="HATPase_dom"/>
</dbReference>
<dbReference type="Pfam" id="PF02518">
    <property type="entry name" value="HATPase_c"/>
    <property type="match status" value="1"/>
</dbReference>
<dbReference type="EMBL" id="JABCLB010002107">
    <property type="protein sequence ID" value="NMU84763.1"/>
    <property type="molecule type" value="Genomic_DNA"/>
</dbReference>
<dbReference type="InterPro" id="IPR036890">
    <property type="entry name" value="HATPase_C_sf"/>
</dbReference>
<comment type="caution">
    <text evidence="6">The sequence shown here is derived from an EMBL/GenBank/DDBJ whole genome shotgun (WGS) entry which is preliminary data.</text>
</comment>
<name>A0A7Y0SJR3_VIBPH</name>
<dbReference type="Gene3D" id="3.30.565.10">
    <property type="entry name" value="Histidine kinase-like ATPase, C-terminal domain"/>
    <property type="match status" value="1"/>
</dbReference>
<accession>A0A7Y0SJR3</accession>
<feature type="non-terminal residue" evidence="6">
    <location>
        <position position="1"/>
    </location>
</feature>
<dbReference type="AlphaFoldDB" id="A0A7Y0SJR3"/>
<dbReference type="PANTHER" id="PTHR43047">
    <property type="entry name" value="TWO-COMPONENT HISTIDINE PROTEIN KINASE"/>
    <property type="match status" value="1"/>
</dbReference>
<organism evidence="6 7">
    <name type="scientific">Vibrio parahaemolyticus</name>
    <dbReference type="NCBI Taxonomy" id="670"/>
    <lineage>
        <taxon>Bacteria</taxon>
        <taxon>Pseudomonadati</taxon>
        <taxon>Pseudomonadota</taxon>
        <taxon>Gammaproteobacteria</taxon>
        <taxon>Vibrionales</taxon>
        <taxon>Vibrionaceae</taxon>
        <taxon>Vibrio</taxon>
    </lineage>
</organism>
<evidence type="ECO:0000256" key="4">
    <source>
        <dbReference type="ARBA" id="ARBA00022777"/>
    </source>
</evidence>
<dbReference type="InterPro" id="IPR004358">
    <property type="entry name" value="Sig_transdc_His_kin-like_C"/>
</dbReference>
<feature type="domain" description="Histidine kinase" evidence="5">
    <location>
        <begin position="1"/>
        <end position="71"/>
    </location>
</feature>
<proteinExistence type="predicted"/>
<dbReference type="EC" id="2.7.13.3" evidence="2"/>